<dbReference type="InterPro" id="IPR036237">
    <property type="entry name" value="Xyl_isomerase-like_sf"/>
</dbReference>
<dbReference type="HAMAP" id="MF_00697">
    <property type="entry name" value="UPF0276"/>
    <property type="match status" value="1"/>
</dbReference>
<accession>A0A928V7V3</accession>
<sequence>MPNDAAFARNQAAFCGAGLGLRRSLMDELLANADKPDAPDFLELAPENWIGIGGLQGKKLSALAEHYPLSCHGLSLSIGSSAPLDLELLRNIRQFLDRYHISYYSEHLSFCSDAGHLYDLLPIPFTEDAVAYVSNRIRQAQDMLGRKIALENPSWYSDPGHEMSEIDFIVAVVERADCDILLDVNNLFVNSINHQYDPVSFLAMLPQQRISGFHIAGHFRESETLCIDSHGTPVIAPVWSLLESAYQLSGVKPTLLERDFNIPPIEDLLAELTLIRGYQNSHFATSIHTRRAVR</sequence>
<dbReference type="SUPFAM" id="SSF51658">
    <property type="entry name" value="Xylose isomerase-like"/>
    <property type="match status" value="1"/>
</dbReference>
<name>A0A928V7V3_9GAMM</name>
<comment type="similarity">
    <text evidence="1">Belongs to the UPF0276 family.</text>
</comment>
<comment type="caution">
    <text evidence="2">The sequence shown here is derived from an EMBL/GenBank/DDBJ whole genome shotgun (WGS) entry which is preliminary data.</text>
</comment>
<dbReference type="Pfam" id="PF05114">
    <property type="entry name" value="MbnB_TglH_ChrH"/>
    <property type="match status" value="1"/>
</dbReference>
<keyword evidence="3" id="KW-1185">Reference proteome</keyword>
<reference evidence="2" key="1">
    <citation type="submission" date="2018-07" db="EMBL/GenBank/DDBJ databases">
        <title>Genome assembly of strain Ka43.</title>
        <authorList>
            <person name="Kukolya J."/>
            <person name="Nagy I."/>
            <person name="Horvath B."/>
            <person name="Toth A."/>
        </authorList>
    </citation>
    <scope>NUCLEOTIDE SEQUENCE</scope>
    <source>
        <strain evidence="2">KB43</strain>
    </source>
</reference>
<gene>
    <name evidence="2" type="ORF">C4F51_13070</name>
</gene>
<dbReference type="PANTHER" id="PTHR42194">
    <property type="entry name" value="UPF0276 PROTEIN HI_1600"/>
    <property type="match status" value="1"/>
</dbReference>
<dbReference type="InterPro" id="IPR007801">
    <property type="entry name" value="MbnB/TglH/ChrH"/>
</dbReference>
<evidence type="ECO:0000313" key="2">
    <source>
        <dbReference type="EMBL" id="MBE8718119.1"/>
    </source>
</evidence>
<evidence type="ECO:0000313" key="3">
    <source>
        <dbReference type="Proteomes" id="UP000652567"/>
    </source>
</evidence>
<dbReference type="Proteomes" id="UP000652567">
    <property type="component" value="Unassembled WGS sequence"/>
</dbReference>
<organism evidence="2 3">
    <name type="scientific">Cellvibrio polysaccharolyticus</name>
    <dbReference type="NCBI Taxonomy" id="2082724"/>
    <lineage>
        <taxon>Bacteria</taxon>
        <taxon>Pseudomonadati</taxon>
        <taxon>Pseudomonadota</taxon>
        <taxon>Gammaproteobacteria</taxon>
        <taxon>Cellvibrionales</taxon>
        <taxon>Cellvibrionaceae</taxon>
        <taxon>Cellvibrio</taxon>
    </lineage>
</organism>
<protein>
    <recommendedName>
        <fullName evidence="1">UPF0276 protein C4F51_13070</fullName>
    </recommendedName>
</protein>
<dbReference type="AlphaFoldDB" id="A0A928V7V3"/>
<evidence type="ECO:0000256" key="1">
    <source>
        <dbReference type="HAMAP-Rule" id="MF_00697"/>
    </source>
</evidence>
<dbReference type="PANTHER" id="PTHR42194:SF1">
    <property type="entry name" value="UPF0276 PROTEIN HI_1600"/>
    <property type="match status" value="1"/>
</dbReference>
<dbReference type="Gene3D" id="3.20.20.150">
    <property type="entry name" value="Divalent-metal-dependent TIM barrel enzymes"/>
    <property type="match status" value="1"/>
</dbReference>
<dbReference type="NCBIfam" id="NF003818">
    <property type="entry name" value="PRK05409.1"/>
    <property type="match status" value="1"/>
</dbReference>
<proteinExistence type="inferred from homology"/>
<dbReference type="EMBL" id="PRDL01000001">
    <property type="protein sequence ID" value="MBE8718119.1"/>
    <property type="molecule type" value="Genomic_DNA"/>
</dbReference>